<sequence>MIILGLKINLVTNEGNFGFKETFGRNLTVIKAGNSGGKSTLVSTILYALGMEEILGGKGENTLPYCLSTYFDFEGKRIQVEASEIYLEIENKFGDVRTIRRTIKDKYKHSKLIEIYDSKYISKKERLGSVTPTYVHDAGGAKREEGFHFYLEKFLGLDLPEVGTTSGGIAKLYLQTIFSAHAIEQKRGWTDYLANIPFYGIRDPKVRVVEFLLGLEVFEINNLKNKLMNNLGEVTQEWQIVNKRLIDKANEIGLKIEGLYREPSLLFNPDELMIYAKENYTIDEYIINLKNEYEQLVNKEKAEQNISSDEILKEIEMITDDLKLISIGFEQLNSKIISNRVSISSYQEILDTIVEDLGKNKAALKLRDLGAELDIEVSKDKCPTCFQHIVDNLLAEEIKGPQLDLKEQIEHLNSQKKMLEKQMGGVIEENKLLEVKVNNTKKEISRKHNILDSLRKAVTSGSEMEKLYVRKQIYIENEVYNLEKFKDNFYILKNEMSALIDQFRWVDGQISLLPKEIYSEKDIKKINFFEDRFKRNAMKFNYESAQISDIVISKDNLLPSLAHIELREIRRSSTKTDSSASDFVRLIWSYVLALFQASSSKPIGNHLNFLLLDEPGQHSMAQQSQRSLLMELSSYSDLQSIVAASFDESEAIFHEVTNGLDFKLITWSGKLIKPMKD</sequence>
<comment type="caution">
    <text evidence="2">The sequence shown here is derived from an EMBL/GenBank/DDBJ whole genome shotgun (WGS) entry which is preliminary data.</text>
</comment>
<dbReference type="OrthoDB" id="8107482at2"/>
<evidence type="ECO:0000313" key="3">
    <source>
        <dbReference type="Proteomes" id="UP000018445"/>
    </source>
</evidence>
<gene>
    <name evidence="2" type="ORF">F959_02356</name>
</gene>
<keyword evidence="1" id="KW-0175">Coiled coil</keyword>
<organism evidence="2 3">
    <name type="scientific">Acinetobacter venetianus (strain ATCC 31012 / DSM 23050 / BCRC 14357 / CCUG 45561 / CIP 110063 / KCTC 2702 / LMG 19082 / RAG-1)</name>
    <dbReference type="NCBI Taxonomy" id="1191460"/>
    <lineage>
        <taxon>Bacteria</taxon>
        <taxon>Pseudomonadati</taxon>
        <taxon>Pseudomonadota</taxon>
        <taxon>Gammaproteobacteria</taxon>
        <taxon>Moraxellales</taxon>
        <taxon>Moraxellaceae</taxon>
        <taxon>Acinetobacter</taxon>
    </lineage>
</organism>
<evidence type="ECO:0000256" key="1">
    <source>
        <dbReference type="SAM" id="Coils"/>
    </source>
</evidence>
<dbReference type="AlphaFoldDB" id="N8ZZ48"/>
<reference evidence="2 3" key="1">
    <citation type="submission" date="2013-02" db="EMBL/GenBank/DDBJ databases">
        <title>The Genome Sequence of Acinetobacter venetianus CIP 110063.</title>
        <authorList>
            <consortium name="The Broad Institute Genome Sequencing Platform"/>
            <consortium name="The Broad Institute Genome Sequencing Center for Infectious Disease"/>
            <person name="Cerqueira G."/>
            <person name="Feldgarden M."/>
            <person name="Courvalin P."/>
            <person name="Perichon B."/>
            <person name="Grillot-Courvalin C."/>
            <person name="Clermont D."/>
            <person name="Rocha E."/>
            <person name="Yoon E.-J."/>
            <person name="Nemec A."/>
            <person name="Walker B."/>
            <person name="Young S.K."/>
            <person name="Zeng Q."/>
            <person name="Gargeya S."/>
            <person name="Fitzgerald M."/>
            <person name="Haas B."/>
            <person name="Abouelleil A."/>
            <person name="Alvarado L."/>
            <person name="Arachchi H.M."/>
            <person name="Berlin A.M."/>
            <person name="Chapman S.B."/>
            <person name="Dewar J."/>
            <person name="Goldberg J."/>
            <person name="Griggs A."/>
            <person name="Gujja S."/>
            <person name="Hansen M."/>
            <person name="Howarth C."/>
            <person name="Imamovic A."/>
            <person name="Larimer J."/>
            <person name="McCowan C."/>
            <person name="Murphy C."/>
            <person name="Neiman D."/>
            <person name="Pearson M."/>
            <person name="Priest M."/>
            <person name="Roberts A."/>
            <person name="Saif S."/>
            <person name="Shea T."/>
            <person name="Sisk P."/>
            <person name="Sykes S."/>
            <person name="Wortman J."/>
            <person name="Nusbaum C."/>
            <person name="Birren B."/>
        </authorList>
    </citation>
    <scope>NUCLEOTIDE SEQUENCE [LARGE SCALE GENOMIC DNA]</scope>
    <source>
        <strain evidence="3">ATCC 31012 / DSM 23050 / BCRC 14357 / CCUG 45561 / CIP 110063 / KCTC 2702 / LMG 19082 / RAG-1</strain>
    </source>
</reference>
<dbReference type="GeneID" id="58195208"/>
<evidence type="ECO:0008006" key="4">
    <source>
        <dbReference type="Google" id="ProtNLM"/>
    </source>
</evidence>
<dbReference type="eggNOG" id="COG1196">
    <property type="taxonomic scope" value="Bacteria"/>
</dbReference>
<feature type="coiled-coil region" evidence="1">
    <location>
        <begin position="402"/>
        <end position="429"/>
    </location>
</feature>
<keyword evidence="3" id="KW-1185">Reference proteome</keyword>
<dbReference type="Proteomes" id="UP000018445">
    <property type="component" value="Unassembled WGS sequence"/>
</dbReference>
<accession>N8ZZ48</accession>
<dbReference type="HOGENOM" id="CLU_026279_0_0_6"/>
<evidence type="ECO:0000313" key="2">
    <source>
        <dbReference type="EMBL" id="ENV36805.1"/>
    </source>
</evidence>
<dbReference type="PATRIC" id="fig|1191460.12.peg.2355"/>
<protein>
    <recommendedName>
        <fullName evidence="4">Rad50/SbcC-type AAA domain-containing protein</fullName>
    </recommendedName>
</protein>
<proteinExistence type="predicted"/>
<name>N8ZZ48_ACIVR</name>
<dbReference type="EMBL" id="APPO01000015">
    <property type="protein sequence ID" value="ENV36805.1"/>
    <property type="molecule type" value="Genomic_DNA"/>
</dbReference>
<dbReference type="RefSeq" id="WP_004880389.1">
    <property type="nucleotide sequence ID" value="NZ_KB849558.1"/>
</dbReference>